<dbReference type="EMBL" id="JAUNZN010000001">
    <property type="protein sequence ID" value="KAK4832337.1"/>
    <property type="molecule type" value="Genomic_DNA"/>
</dbReference>
<evidence type="ECO:0000313" key="2">
    <source>
        <dbReference type="Proteomes" id="UP001333110"/>
    </source>
</evidence>
<dbReference type="AlphaFoldDB" id="A0AAN7SA17"/>
<organism evidence="1 2">
    <name type="scientific">Mycteria americana</name>
    <name type="common">Wood stork</name>
    <dbReference type="NCBI Taxonomy" id="33587"/>
    <lineage>
        <taxon>Eukaryota</taxon>
        <taxon>Metazoa</taxon>
        <taxon>Chordata</taxon>
        <taxon>Craniata</taxon>
        <taxon>Vertebrata</taxon>
        <taxon>Euteleostomi</taxon>
        <taxon>Archelosauria</taxon>
        <taxon>Archosauria</taxon>
        <taxon>Dinosauria</taxon>
        <taxon>Saurischia</taxon>
        <taxon>Theropoda</taxon>
        <taxon>Coelurosauria</taxon>
        <taxon>Aves</taxon>
        <taxon>Neognathae</taxon>
        <taxon>Neoaves</taxon>
        <taxon>Aequornithes</taxon>
        <taxon>Ciconiiformes</taxon>
        <taxon>Ciconiidae</taxon>
        <taxon>Mycteria</taxon>
    </lineage>
</organism>
<name>A0AAN7SA17_MYCAM</name>
<keyword evidence="2" id="KW-1185">Reference proteome</keyword>
<comment type="caution">
    <text evidence="1">The sequence shown here is derived from an EMBL/GenBank/DDBJ whole genome shotgun (WGS) entry which is preliminary data.</text>
</comment>
<gene>
    <name evidence="1" type="ORF">QYF61_021866</name>
</gene>
<sequence>MNSFFKDLIGDSVKGLTEVLVDSIHCSPLIYQANHFIIQGSVLGPVLFNIFISDLDAGVECTISKFADDTKLGGAVDSLEGQDVLQKDLDRLEH</sequence>
<dbReference type="Proteomes" id="UP001333110">
    <property type="component" value="Unassembled WGS sequence"/>
</dbReference>
<dbReference type="PANTHER" id="PTHR33332">
    <property type="entry name" value="REVERSE TRANSCRIPTASE DOMAIN-CONTAINING PROTEIN"/>
    <property type="match status" value="1"/>
</dbReference>
<proteinExistence type="predicted"/>
<evidence type="ECO:0008006" key="3">
    <source>
        <dbReference type="Google" id="ProtNLM"/>
    </source>
</evidence>
<accession>A0AAN7SA17</accession>
<evidence type="ECO:0000313" key="1">
    <source>
        <dbReference type="EMBL" id="KAK4832337.1"/>
    </source>
</evidence>
<reference evidence="1 2" key="1">
    <citation type="journal article" date="2023" name="J. Hered.">
        <title>Chromosome-level genome of the wood stork (Mycteria americana) provides insight into avian chromosome evolution.</title>
        <authorList>
            <person name="Flamio R. Jr."/>
            <person name="Ramstad K.M."/>
        </authorList>
    </citation>
    <scope>NUCLEOTIDE SEQUENCE [LARGE SCALE GENOMIC DNA]</scope>
    <source>
        <strain evidence="1">JAX WOST 10</strain>
    </source>
</reference>
<protein>
    <recommendedName>
        <fullName evidence="3">Rna-directed dna polymerase from mobile element jockey-like</fullName>
    </recommendedName>
</protein>